<sequence length="373" mass="44552">METSEIDFCNKTAYNIKNLRYKYTILQNLQKQYKIDLSDTYTKFNNKFISKFSKFDYLISLLTSGTPYLLYLTKINNENYTLFIDKKILAGHKLPKIIIVNYRFHDSLYSNTIFEGELLKNQKNNWCFIINDILVYKAKTLKLNLVSKIKLLYDILKTSYIKDNNIEICPIYIKQFFHPKDFKNLYTHLINKIKYKSKGIIFNQLNYNNKVVFYFNNTNINNNTKFNLLKNNNSYLNSVDEENKLLKEINKNNCNLSLKEEEDILLDLLDNVEESDSVVNDKSFVFEIKFGDKPNIYYLYCNKNNKKYRHSIARIDTLECAAMLNTNFKSHHNNIFVICKYSIKYNKWIPIEISNNKFRDDFFTIDDYIKTFN</sequence>
<evidence type="ECO:0000313" key="1">
    <source>
        <dbReference type="EMBL" id="QHT97269.1"/>
    </source>
</evidence>
<accession>A0A6C0IXF4</accession>
<dbReference type="Gene3D" id="3.30.470.30">
    <property type="entry name" value="DNA ligase/mRNA capping enzyme"/>
    <property type="match status" value="1"/>
</dbReference>
<dbReference type="AlphaFoldDB" id="A0A6C0IXF4"/>
<name>A0A6C0IXF4_9ZZZZ</name>
<organism evidence="1">
    <name type="scientific">viral metagenome</name>
    <dbReference type="NCBI Taxonomy" id="1070528"/>
    <lineage>
        <taxon>unclassified sequences</taxon>
        <taxon>metagenomes</taxon>
        <taxon>organismal metagenomes</taxon>
    </lineage>
</organism>
<reference evidence="1" key="1">
    <citation type="journal article" date="2020" name="Nature">
        <title>Giant virus diversity and host interactions through global metagenomics.</title>
        <authorList>
            <person name="Schulz F."/>
            <person name="Roux S."/>
            <person name="Paez-Espino D."/>
            <person name="Jungbluth S."/>
            <person name="Walsh D.A."/>
            <person name="Denef V.J."/>
            <person name="McMahon K.D."/>
            <person name="Konstantinidis K.T."/>
            <person name="Eloe-Fadrosh E.A."/>
            <person name="Kyrpides N.C."/>
            <person name="Woyke T."/>
        </authorList>
    </citation>
    <scope>NUCLEOTIDE SEQUENCE</scope>
    <source>
        <strain evidence="1">GVMAG-M-3300025138-11</strain>
    </source>
</reference>
<evidence type="ECO:0008006" key="2">
    <source>
        <dbReference type="Google" id="ProtNLM"/>
    </source>
</evidence>
<dbReference type="EMBL" id="MN740274">
    <property type="protein sequence ID" value="QHT97269.1"/>
    <property type="molecule type" value="Genomic_DNA"/>
</dbReference>
<protein>
    <recommendedName>
        <fullName evidence="2">mRNA capping enzyme adenylation domain-containing protein</fullName>
    </recommendedName>
</protein>
<proteinExistence type="predicted"/>